<organism evidence="1">
    <name type="scientific">Siphoviridae sp. ctDmR33</name>
    <dbReference type="NCBI Taxonomy" id="2825389"/>
    <lineage>
        <taxon>Viruses</taxon>
        <taxon>Duplodnaviria</taxon>
        <taxon>Heunggongvirae</taxon>
        <taxon>Uroviricota</taxon>
        <taxon>Caudoviricetes</taxon>
    </lineage>
</organism>
<evidence type="ECO:0000313" key="1">
    <source>
        <dbReference type="EMBL" id="DAF99015.1"/>
    </source>
</evidence>
<dbReference type="Gene3D" id="2.60.120.40">
    <property type="match status" value="1"/>
</dbReference>
<dbReference type="EMBL" id="BK016159">
    <property type="protein sequence ID" value="DAF99015.1"/>
    <property type="molecule type" value="Genomic_DNA"/>
</dbReference>
<protein>
    <submittedName>
        <fullName evidence="1">BclA protein</fullName>
    </submittedName>
</protein>
<sequence>MLYTYNSNEQTLAANALLSFTANAVRTGCVATHSAGETAISLNRPGYYMVHFNADAVENGTAGNVKIQMQNNGIDVVGAEATAYSGADTDIVNLGFSAIVRVQPNCQAVSSNVPAVLTFVNAGVASLISNAAVVVTKIA</sequence>
<dbReference type="InterPro" id="IPR008983">
    <property type="entry name" value="Tumour_necrosis_fac-like_dom"/>
</dbReference>
<name>A0A8S5UX06_9CAUD</name>
<accession>A0A8S5UX06</accession>
<proteinExistence type="predicted"/>
<reference evidence="1" key="1">
    <citation type="journal article" date="2021" name="Proc. Natl. Acad. Sci. U.S.A.">
        <title>A Catalog of Tens of Thousands of Viruses from Human Metagenomes Reveals Hidden Associations with Chronic Diseases.</title>
        <authorList>
            <person name="Tisza M.J."/>
            <person name="Buck C.B."/>
        </authorList>
    </citation>
    <scope>NUCLEOTIDE SEQUENCE</scope>
    <source>
        <strain evidence="1">CtDmR33</strain>
    </source>
</reference>